<keyword evidence="2" id="KW-1185">Reference proteome</keyword>
<reference evidence="2" key="1">
    <citation type="journal article" date="2018" name="Gigascience">
        <title>Genome assembly of the Pink Ipe (Handroanthus impetiginosus, Bignoniaceae), a highly valued, ecologically keystone Neotropical timber forest tree.</title>
        <authorList>
            <person name="Silva-Junior O.B."/>
            <person name="Grattapaglia D."/>
            <person name="Novaes E."/>
            <person name="Collevatti R.G."/>
        </authorList>
    </citation>
    <scope>NUCLEOTIDE SEQUENCE [LARGE SCALE GENOMIC DNA]</scope>
    <source>
        <strain evidence="2">cv. UFG-1</strain>
    </source>
</reference>
<comment type="caution">
    <text evidence="1">The sequence shown here is derived from an EMBL/GenBank/DDBJ whole genome shotgun (WGS) entry which is preliminary data.</text>
</comment>
<accession>A0A2G9H6Z9</accession>
<dbReference type="Proteomes" id="UP000231279">
    <property type="component" value="Unassembled WGS sequence"/>
</dbReference>
<dbReference type="EMBL" id="NKXS01002504">
    <property type="protein sequence ID" value="PIN13294.1"/>
    <property type="molecule type" value="Genomic_DNA"/>
</dbReference>
<evidence type="ECO:0000313" key="1">
    <source>
        <dbReference type="EMBL" id="PIN13294.1"/>
    </source>
</evidence>
<protein>
    <submittedName>
        <fullName evidence="1">Uncharacterized protein</fullName>
    </submittedName>
</protein>
<dbReference type="AlphaFoldDB" id="A0A2G9H6Z9"/>
<evidence type="ECO:0000313" key="2">
    <source>
        <dbReference type="Proteomes" id="UP000231279"/>
    </source>
</evidence>
<sequence length="73" mass="8658">MLMHKMLQTSTNFTHEQQNLQTKLQQHPTSQRMISRICPLCFHGSGHMLNFFPMRLGPILNHLHHLFYSITEK</sequence>
<gene>
    <name evidence="1" type="ORF">CDL12_14087</name>
</gene>
<proteinExistence type="predicted"/>
<name>A0A2G9H6Z9_9LAMI</name>
<organism evidence="1 2">
    <name type="scientific">Handroanthus impetiginosus</name>
    <dbReference type="NCBI Taxonomy" id="429701"/>
    <lineage>
        <taxon>Eukaryota</taxon>
        <taxon>Viridiplantae</taxon>
        <taxon>Streptophyta</taxon>
        <taxon>Embryophyta</taxon>
        <taxon>Tracheophyta</taxon>
        <taxon>Spermatophyta</taxon>
        <taxon>Magnoliopsida</taxon>
        <taxon>eudicotyledons</taxon>
        <taxon>Gunneridae</taxon>
        <taxon>Pentapetalae</taxon>
        <taxon>asterids</taxon>
        <taxon>lamiids</taxon>
        <taxon>Lamiales</taxon>
        <taxon>Bignoniaceae</taxon>
        <taxon>Crescentiina</taxon>
        <taxon>Tabebuia alliance</taxon>
        <taxon>Handroanthus</taxon>
    </lineage>
</organism>